<evidence type="ECO:0000256" key="4">
    <source>
        <dbReference type="ARBA" id="ARBA00022833"/>
    </source>
</evidence>
<comment type="similarity">
    <text evidence="2 7">Belongs to the zinc-containing alcohol dehydrogenase family.</text>
</comment>
<dbReference type="SUPFAM" id="SSF51735">
    <property type="entry name" value="NAD(P)-binding Rossmann-fold domains"/>
    <property type="match status" value="1"/>
</dbReference>
<dbReference type="Gene3D" id="3.90.180.10">
    <property type="entry name" value="Medium-chain alcohol dehydrogenases, catalytic domain"/>
    <property type="match status" value="1"/>
</dbReference>
<protein>
    <recommendedName>
        <fullName evidence="8">Enoyl reductase (ER) domain-containing protein</fullName>
    </recommendedName>
</protein>
<dbReference type="InterPro" id="IPR020843">
    <property type="entry name" value="ER"/>
</dbReference>
<dbReference type="InterPro" id="IPR011032">
    <property type="entry name" value="GroES-like_sf"/>
</dbReference>
<dbReference type="InterPro" id="IPR002328">
    <property type="entry name" value="ADH_Zn_CS"/>
</dbReference>
<dbReference type="PANTHER" id="PTHR42940:SF2">
    <property type="entry name" value="DEHYDROGENASE FAMILY OXIDOREDUCTASE, PUTATIVE (JCVI)-RELATED"/>
    <property type="match status" value="1"/>
</dbReference>
<dbReference type="AlphaFoldDB" id="A0A9P5LIV8"/>
<comment type="cofactor">
    <cofactor evidence="1 7">
        <name>Zn(2+)</name>
        <dbReference type="ChEBI" id="CHEBI:29105"/>
    </cofactor>
</comment>
<evidence type="ECO:0000256" key="3">
    <source>
        <dbReference type="ARBA" id="ARBA00022723"/>
    </source>
</evidence>
<sequence length="352" mass="36827">MQAALVVRSSTGFDFEISFVDIPTIGSSEILVQLSATGVCGTDMALASGEVGPTCQILGHEGIGRVVQVGESVPAGDIQINDRVGIAWLRDICGKCAYCLHPGGETRCAEQLNSGRKINGTFAEYAVVPARYIIRIPDHVKTSDEALAPILCGGVTAYKALRVCGAAGGQWVAVLGAAGGVGAFAIQYARSMGLRVLAIDAGESKGQYCLQLGAEAYVDVLGADSVADQAATITGRRSISAALVIAGSAKGYQTALEILGPFGTLVCVGIPPPHELVSFHPLLFIDKGIKIIGSAVGTREDIIDAIEFVERGLVKADIVPVRLSDMPRIAKEFGEITGKYVIKYDVHGQLQL</sequence>
<evidence type="ECO:0000313" key="9">
    <source>
        <dbReference type="EMBL" id="KAF7554716.1"/>
    </source>
</evidence>
<evidence type="ECO:0000256" key="5">
    <source>
        <dbReference type="ARBA" id="ARBA00023002"/>
    </source>
</evidence>
<dbReference type="EMBL" id="JAANBB010000029">
    <property type="protein sequence ID" value="KAF7554716.1"/>
    <property type="molecule type" value="Genomic_DNA"/>
</dbReference>
<dbReference type="InterPro" id="IPR013154">
    <property type="entry name" value="ADH-like_N"/>
</dbReference>
<dbReference type="InterPro" id="IPR013149">
    <property type="entry name" value="ADH-like_C"/>
</dbReference>
<keyword evidence="5" id="KW-0560">Oxidoreductase</keyword>
<keyword evidence="4 7" id="KW-0862">Zinc</keyword>
<dbReference type="FunFam" id="3.40.50.720:FF:000039">
    <property type="entry name" value="Alcohol dehydrogenase AdhP"/>
    <property type="match status" value="1"/>
</dbReference>
<dbReference type="Pfam" id="PF08240">
    <property type="entry name" value="ADH_N"/>
    <property type="match status" value="1"/>
</dbReference>
<evidence type="ECO:0000256" key="1">
    <source>
        <dbReference type="ARBA" id="ARBA00001947"/>
    </source>
</evidence>
<dbReference type="CDD" id="cd08297">
    <property type="entry name" value="CAD3"/>
    <property type="match status" value="1"/>
</dbReference>
<dbReference type="GO" id="GO:0004022">
    <property type="term" value="F:alcohol dehydrogenase (NAD+) activity"/>
    <property type="evidence" value="ECO:0007669"/>
    <property type="project" value="TreeGrafter"/>
</dbReference>
<feature type="domain" description="Enoyl reductase (ER)" evidence="8">
    <location>
        <begin position="12"/>
        <end position="342"/>
    </location>
</feature>
<proteinExistence type="inferred from homology"/>
<evidence type="ECO:0000256" key="7">
    <source>
        <dbReference type="RuleBase" id="RU361277"/>
    </source>
</evidence>
<dbReference type="PANTHER" id="PTHR42940">
    <property type="entry name" value="ALCOHOL DEHYDROGENASE 1-RELATED"/>
    <property type="match status" value="1"/>
</dbReference>
<gene>
    <name evidence="9" type="ORF">G7Z17_g2723</name>
</gene>
<name>A0A9P5LIV8_9HYPO</name>
<evidence type="ECO:0000256" key="6">
    <source>
        <dbReference type="ARBA" id="ARBA00023027"/>
    </source>
</evidence>
<keyword evidence="10" id="KW-1185">Reference proteome</keyword>
<dbReference type="InterPro" id="IPR036291">
    <property type="entry name" value="NAD(P)-bd_dom_sf"/>
</dbReference>
<reference evidence="9" key="1">
    <citation type="submission" date="2020-03" db="EMBL/GenBank/DDBJ databases">
        <title>Draft Genome Sequence of Cylindrodendrum hubeiense.</title>
        <authorList>
            <person name="Buettner E."/>
            <person name="Kellner H."/>
        </authorList>
    </citation>
    <scope>NUCLEOTIDE SEQUENCE</scope>
    <source>
        <strain evidence="9">IHI 201604</strain>
    </source>
</reference>
<organism evidence="9 10">
    <name type="scientific">Cylindrodendrum hubeiense</name>
    <dbReference type="NCBI Taxonomy" id="595255"/>
    <lineage>
        <taxon>Eukaryota</taxon>
        <taxon>Fungi</taxon>
        <taxon>Dikarya</taxon>
        <taxon>Ascomycota</taxon>
        <taxon>Pezizomycotina</taxon>
        <taxon>Sordariomycetes</taxon>
        <taxon>Hypocreomycetidae</taxon>
        <taxon>Hypocreales</taxon>
        <taxon>Nectriaceae</taxon>
        <taxon>Cylindrodendrum</taxon>
    </lineage>
</organism>
<dbReference type="SMART" id="SM00829">
    <property type="entry name" value="PKS_ER"/>
    <property type="match status" value="1"/>
</dbReference>
<dbReference type="Pfam" id="PF00107">
    <property type="entry name" value="ADH_zinc_N"/>
    <property type="match status" value="1"/>
</dbReference>
<comment type="caution">
    <text evidence="9">The sequence shown here is derived from an EMBL/GenBank/DDBJ whole genome shotgun (WGS) entry which is preliminary data.</text>
</comment>
<accession>A0A9P5LIV8</accession>
<evidence type="ECO:0000313" key="10">
    <source>
        <dbReference type="Proteomes" id="UP000722485"/>
    </source>
</evidence>
<dbReference type="SUPFAM" id="SSF50129">
    <property type="entry name" value="GroES-like"/>
    <property type="match status" value="1"/>
</dbReference>
<dbReference type="GO" id="GO:0005737">
    <property type="term" value="C:cytoplasm"/>
    <property type="evidence" value="ECO:0007669"/>
    <property type="project" value="TreeGrafter"/>
</dbReference>
<keyword evidence="3 7" id="KW-0479">Metal-binding</keyword>
<dbReference type="OrthoDB" id="1879366at2759"/>
<dbReference type="GO" id="GO:0008270">
    <property type="term" value="F:zinc ion binding"/>
    <property type="evidence" value="ECO:0007669"/>
    <property type="project" value="InterPro"/>
</dbReference>
<evidence type="ECO:0000259" key="8">
    <source>
        <dbReference type="SMART" id="SM00829"/>
    </source>
</evidence>
<evidence type="ECO:0000256" key="2">
    <source>
        <dbReference type="ARBA" id="ARBA00008072"/>
    </source>
</evidence>
<keyword evidence="6" id="KW-0520">NAD</keyword>
<dbReference type="PROSITE" id="PS00059">
    <property type="entry name" value="ADH_ZINC"/>
    <property type="match status" value="1"/>
</dbReference>
<dbReference type="Gene3D" id="3.40.50.720">
    <property type="entry name" value="NAD(P)-binding Rossmann-like Domain"/>
    <property type="match status" value="1"/>
</dbReference>
<dbReference type="Proteomes" id="UP000722485">
    <property type="component" value="Unassembled WGS sequence"/>
</dbReference>